<keyword evidence="4" id="KW-0813">Transport</keyword>
<feature type="signal peptide" evidence="13">
    <location>
        <begin position="1"/>
        <end position="25"/>
    </location>
</feature>
<dbReference type="PANTHER" id="PTHR35093">
    <property type="entry name" value="OUTER MEMBRANE PROTEIN NMB0088-RELATED"/>
    <property type="match status" value="1"/>
</dbReference>
<evidence type="ECO:0000256" key="13">
    <source>
        <dbReference type="SAM" id="SignalP"/>
    </source>
</evidence>
<dbReference type="GO" id="GO:0015483">
    <property type="term" value="F:long-chain fatty acid transporting porin activity"/>
    <property type="evidence" value="ECO:0007669"/>
    <property type="project" value="TreeGrafter"/>
</dbReference>
<keyword evidence="5" id="KW-1134">Transmembrane beta strand</keyword>
<dbReference type="Gene3D" id="2.40.160.60">
    <property type="entry name" value="Outer membrane protein transport protein (OMPP1/FadL/TodX)"/>
    <property type="match status" value="1"/>
</dbReference>
<name>A0A0N0IAW2_9GAMM</name>
<evidence type="ECO:0000256" key="10">
    <source>
        <dbReference type="ARBA" id="ARBA00023237"/>
    </source>
</evidence>
<dbReference type="EMBL" id="LGAA01000016">
    <property type="protein sequence ID" value="KPD03081.1"/>
    <property type="molecule type" value="Genomic_DNA"/>
</dbReference>
<comment type="subcellular location">
    <subcellularLocation>
        <location evidence="1">Cell outer membrane</location>
        <topology evidence="1">Multi-pass membrane protein</topology>
    </subcellularLocation>
</comment>
<keyword evidence="9" id="KW-0472">Membrane</keyword>
<keyword evidence="7 13" id="KW-0732">Signal</keyword>
<evidence type="ECO:0000256" key="9">
    <source>
        <dbReference type="ARBA" id="ARBA00023136"/>
    </source>
</evidence>
<dbReference type="InterPro" id="IPR005017">
    <property type="entry name" value="OMPP1/FadL/TodX"/>
</dbReference>
<keyword evidence="8" id="KW-0445">Lipid transport</keyword>
<keyword evidence="15" id="KW-1185">Reference proteome</keyword>
<keyword evidence="6" id="KW-0812">Transmembrane</keyword>
<evidence type="ECO:0000256" key="7">
    <source>
        <dbReference type="ARBA" id="ARBA00022729"/>
    </source>
</evidence>
<dbReference type="RefSeq" id="WP_053908040.1">
    <property type="nucleotide sequence ID" value="NZ_CAWMUS010000016.1"/>
</dbReference>
<evidence type="ECO:0000256" key="8">
    <source>
        <dbReference type="ARBA" id="ARBA00023055"/>
    </source>
</evidence>
<dbReference type="OrthoDB" id="19849at2"/>
<organism evidence="14 15">
    <name type="scientific">Moellerella wisconsensis ATCC 35017</name>
    <dbReference type="NCBI Taxonomy" id="1354267"/>
    <lineage>
        <taxon>Bacteria</taxon>
        <taxon>Pseudomonadati</taxon>
        <taxon>Pseudomonadota</taxon>
        <taxon>Gammaproteobacteria</taxon>
        <taxon>Enterobacterales</taxon>
        <taxon>Morganellaceae</taxon>
        <taxon>Moellerella</taxon>
    </lineage>
</organism>
<gene>
    <name evidence="14" type="ORF">M992_1577</name>
</gene>
<evidence type="ECO:0000256" key="6">
    <source>
        <dbReference type="ARBA" id="ARBA00022692"/>
    </source>
</evidence>
<comment type="similarity">
    <text evidence="2">Belongs to the OmpP1/FadL family.</text>
</comment>
<dbReference type="GO" id="GO:0009279">
    <property type="term" value="C:cell outer membrane"/>
    <property type="evidence" value="ECO:0007669"/>
    <property type="project" value="UniProtKB-SubCell"/>
</dbReference>
<evidence type="ECO:0000313" key="15">
    <source>
        <dbReference type="Proteomes" id="UP000053226"/>
    </source>
</evidence>
<evidence type="ECO:0000256" key="11">
    <source>
        <dbReference type="ARBA" id="ARBA00031886"/>
    </source>
</evidence>
<dbReference type="PANTHER" id="PTHR35093:SF3">
    <property type="entry name" value="LONG-CHAIN FATTY ACID TRANSPORT PROTEIN"/>
    <property type="match status" value="1"/>
</dbReference>
<comment type="caution">
    <text evidence="14">The sequence shown here is derived from an EMBL/GenBank/DDBJ whole genome shotgun (WGS) entry which is preliminary data.</text>
</comment>
<dbReference type="Proteomes" id="UP000053226">
    <property type="component" value="Unassembled WGS sequence"/>
</dbReference>
<evidence type="ECO:0000256" key="12">
    <source>
        <dbReference type="ARBA" id="ARBA00033358"/>
    </source>
</evidence>
<evidence type="ECO:0000313" key="14">
    <source>
        <dbReference type="EMBL" id="KPD03081.1"/>
    </source>
</evidence>
<dbReference type="FunFam" id="2.40.160.60:FF:000001">
    <property type="entry name" value="Long-chain fatty acid transporter FadL"/>
    <property type="match status" value="1"/>
</dbReference>
<keyword evidence="10" id="KW-0998">Cell outer membrane</keyword>
<dbReference type="SUPFAM" id="SSF56935">
    <property type="entry name" value="Porins"/>
    <property type="match status" value="1"/>
</dbReference>
<dbReference type="NCBIfam" id="NF007988">
    <property type="entry name" value="PRK10716.1"/>
    <property type="match status" value="1"/>
</dbReference>
<evidence type="ECO:0000256" key="5">
    <source>
        <dbReference type="ARBA" id="ARBA00022452"/>
    </source>
</evidence>
<dbReference type="AlphaFoldDB" id="A0A0N0IAW2"/>
<evidence type="ECO:0000256" key="3">
    <source>
        <dbReference type="ARBA" id="ARBA00015869"/>
    </source>
</evidence>
<reference evidence="14 15" key="1">
    <citation type="submission" date="2015-07" db="EMBL/GenBank/DDBJ databases">
        <title>ATOL: Assembling a taxonomically balanced genome-scale reconstruction of the evolutionary history of the Enterobacteriaceae.</title>
        <authorList>
            <person name="Plunkett G.III."/>
            <person name="Neeno-Eckwall E.C."/>
            <person name="Glasner J.D."/>
            <person name="Perna N.T."/>
        </authorList>
    </citation>
    <scope>NUCLEOTIDE SEQUENCE [LARGE SCALE GENOMIC DNA]</scope>
    <source>
        <strain evidence="14 15">ATCC 35017</strain>
    </source>
</reference>
<sequence>MSQKNLFIRSTLATAVALISSNAGAAGFQLNEYSTTALGRAFSGEGAIGDNASVGSRNPAAMMLFDRPAISLGAIYIDPKVDIKGRSPYGNSTNAKDIAPSAVIPNAHFIFPINDKWAVGSSITSNFGLATDFKKDYAAGPIGGKTDLKTANINLSGAYRLNDHFSFGLGINAVYADAKITRHAGDLGKLVGKPASTTMANLTGDTWGYGWNAGILYELDKDNRFSLTYRSKVKINFKDGKYKNDIPVGMLPGFVGTGGATIKGKLDLELPDIWEISGYNKVAPQWAVHYSFAYTDWSSFKELRANAKGSNEELFYKDEGFKGAYRLALGTTYYHDNHWTFRTGMAFDDSPVPGNKRSISIPDQDRLWFSAGTTYAFNENASVDFGISYMSGQTVKIKERLLNVTEKTKNLPNPEYAFKSSGSAWLSGINFNYSF</sequence>
<dbReference type="Pfam" id="PF03349">
    <property type="entry name" value="Toluene_X"/>
    <property type="match status" value="1"/>
</dbReference>
<accession>A0A0N0IAW2</accession>
<evidence type="ECO:0000256" key="4">
    <source>
        <dbReference type="ARBA" id="ARBA00022448"/>
    </source>
</evidence>
<evidence type="ECO:0000256" key="2">
    <source>
        <dbReference type="ARBA" id="ARBA00008163"/>
    </source>
</evidence>
<evidence type="ECO:0000256" key="1">
    <source>
        <dbReference type="ARBA" id="ARBA00004571"/>
    </source>
</evidence>
<proteinExistence type="inferred from homology"/>
<feature type="chain" id="PRO_5005851247" description="Long-chain fatty acid transport protein" evidence="13">
    <location>
        <begin position="26"/>
        <end position="435"/>
    </location>
</feature>
<protein>
    <recommendedName>
        <fullName evidence="3">Long-chain fatty acid transport protein</fullName>
    </recommendedName>
    <alternativeName>
        <fullName evidence="12">Outer membrane FadL protein</fullName>
    </alternativeName>
    <alternativeName>
        <fullName evidence="11">Outer membrane flp protein</fullName>
    </alternativeName>
</protein>